<feature type="domain" description="Protein kinase" evidence="8">
    <location>
        <begin position="23"/>
        <end position="290"/>
    </location>
</feature>
<evidence type="ECO:0000256" key="6">
    <source>
        <dbReference type="SAM" id="Coils"/>
    </source>
</evidence>
<dbReference type="EMBL" id="CAJJDO010000057">
    <property type="protein sequence ID" value="CAD8172388.1"/>
    <property type="molecule type" value="Genomic_DNA"/>
</dbReference>
<dbReference type="PANTHER" id="PTHR43671">
    <property type="entry name" value="SERINE/THREONINE-PROTEIN KINASE NEK"/>
    <property type="match status" value="1"/>
</dbReference>
<dbReference type="GO" id="GO:0004674">
    <property type="term" value="F:protein serine/threonine kinase activity"/>
    <property type="evidence" value="ECO:0007669"/>
    <property type="project" value="UniProtKB-EC"/>
</dbReference>
<feature type="region of interest" description="Disordered" evidence="7">
    <location>
        <begin position="312"/>
        <end position="336"/>
    </location>
</feature>
<keyword evidence="10" id="KW-1185">Reference proteome</keyword>
<comment type="caution">
    <text evidence="9">The sequence shown here is derived from an EMBL/GenBank/DDBJ whole genome shotgun (WGS) entry which is preliminary data.</text>
</comment>
<dbReference type="SMART" id="SM00220">
    <property type="entry name" value="S_TKc"/>
    <property type="match status" value="1"/>
</dbReference>
<reference evidence="9" key="1">
    <citation type="submission" date="2021-01" db="EMBL/GenBank/DDBJ databases">
        <authorList>
            <consortium name="Genoscope - CEA"/>
            <person name="William W."/>
        </authorList>
    </citation>
    <scope>NUCLEOTIDE SEQUENCE</scope>
</reference>
<feature type="compositionally biased region" description="Polar residues" evidence="7">
    <location>
        <begin position="729"/>
        <end position="740"/>
    </location>
</feature>
<evidence type="ECO:0000256" key="7">
    <source>
        <dbReference type="SAM" id="MobiDB-lite"/>
    </source>
</evidence>
<dbReference type="PROSITE" id="PS50011">
    <property type="entry name" value="PROTEIN_KINASE_DOM"/>
    <property type="match status" value="1"/>
</dbReference>
<organism evidence="9 10">
    <name type="scientific">Paramecium pentaurelia</name>
    <dbReference type="NCBI Taxonomy" id="43138"/>
    <lineage>
        <taxon>Eukaryota</taxon>
        <taxon>Sar</taxon>
        <taxon>Alveolata</taxon>
        <taxon>Ciliophora</taxon>
        <taxon>Intramacronucleata</taxon>
        <taxon>Oligohymenophorea</taxon>
        <taxon>Peniculida</taxon>
        <taxon>Parameciidae</taxon>
        <taxon>Paramecium</taxon>
    </lineage>
</organism>
<dbReference type="InterPro" id="IPR050660">
    <property type="entry name" value="NEK_Ser/Thr_kinase"/>
</dbReference>
<protein>
    <recommendedName>
        <fullName evidence="1">non-specific serine/threonine protein kinase</fullName>
        <ecNumber evidence="1">2.7.11.1</ecNumber>
    </recommendedName>
</protein>
<dbReference type="OrthoDB" id="312978at2759"/>
<evidence type="ECO:0000256" key="2">
    <source>
        <dbReference type="ARBA" id="ARBA00022679"/>
    </source>
</evidence>
<dbReference type="InterPro" id="IPR000719">
    <property type="entry name" value="Prot_kinase_dom"/>
</dbReference>
<name>A0A8S1V4L9_9CILI</name>
<evidence type="ECO:0000259" key="8">
    <source>
        <dbReference type="PROSITE" id="PS50011"/>
    </source>
</evidence>
<keyword evidence="2" id="KW-0808">Transferase</keyword>
<feature type="region of interest" description="Disordered" evidence="7">
    <location>
        <begin position="720"/>
        <end position="745"/>
    </location>
</feature>
<feature type="coiled-coil region" evidence="6">
    <location>
        <begin position="432"/>
        <end position="586"/>
    </location>
</feature>
<dbReference type="AlphaFoldDB" id="A0A8S1V4L9"/>
<dbReference type="Proteomes" id="UP000689195">
    <property type="component" value="Unassembled WGS sequence"/>
</dbReference>
<dbReference type="GO" id="GO:0005524">
    <property type="term" value="F:ATP binding"/>
    <property type="evidence" value="ECO:0007669"/>
    <property type="project" value="UniProtKB-KW"/>
</dbReference>
<accession>A0A8S1V4L9</accession>
<keyword evidence="4" id="KW-0418">Kinase</keyword>
<keyword evidence="5" id="KW-0067">ATP-binding</keyword>
<evidence type="ECO:0000256" key="1">
    <source>
        <dbReference type="ARBA" id="ARBA00012513"/>
    </source>
</evidence>
<evidence type="ECO:0000313" key="10">
    <source>
        <dbReference type="Proteomes" id="UP000689195"/>
    </source>
</evidence>
<dbReference type="Pfam" id="PF00069">
    <property type="entry name" value="Pkinase"/>
    <property type="match status" value="1"/>
</dbReference>
<dbReference type="PANTHER" id="PTHR43671:SF13">
    <property type="entry name" value="SERINE_THREONINE-PROTEIN KINASE NEK2"/>
    <property type="match status" value="1"/>
</dbReference>
<sequence>MQYNKLVNTLLDAFTKEYPKRRFLLTKLLGSGAEGGAFLASASDWGNNPSQVVIKIQKNMKPNEKQFLSCLVEYQNLYENGNNQQYLPTYLIRIYEYFQWQKNHCIVMEVGQEDLYRFINNSRNVSIQEKVQICFQIIYPILFLHQQKLIHRDIKQENYIKVGNVFKLIDFGLIRSSLSDVKTLQVGSTIFQAPEIIENRSDYTDKVDIWSLGCVFYEILATQPLFDGQTHQEVTKNIKNHKTYPVPVNNKINQLQISQQFKTILTSMLIYDEKKRPSIQQVYDVFKSYLNPQQKVISQIIPKQDIPQPYEQQENNKQQQIKPQNTNPAIKSENNSSEQLNQIIQNKEPNLNQQQPNIDFKKIIQNNIEQIDTDIKSNKETNNLNQNQLKNEKFQDCLKNQAFQIPLHQDQYITQCNEVFEKLIKEGQQQIKDTLTNQKSLYESKINELKNEFQTQNKINQNKIDLQNSQITELIKQVENLNQQKKQLEQDQQNFKLEIERFKQKIKDEEVKFNTEKNQLNKEIKEFKEKINKMNQFSENLKKENENKNQELQKLFIKNQNNETLIQEIQDKLKESSTSLNKAKSLADIFQNQEKVQKIQIKTQDQQSIIQEITYSQEQKSENPCLNIQSTQEYKNLIENLKTELQKQINDVLLVQENRNKDQLNLIKEQHSSQIINLNNEIADQNNQLKNITQVSSIEKEQLNIEIVDLKNQIENIKQSSEKEKEQQNLRNSQMENSNQELKRQVEQLNESLNQQKSQFQELQQNSQKELNDLKSELVVCQQTSQAEKLRQSKEIDELNGKIQKYEEDNKIQNEKIKKYEEDNKIQNEKIKKHEEDNKIQNEKIKKYEEEIKILNEKIKELEEQNLNKNQELQKLNQENQQFKDNLNQAIQPQNQVNALIEFFKQNQNLDGYIENNSEKYMELVSLLSQNN</sequence>
<keyword evidence="6" id="KW-0175">Coiled coil</keyword>
<evidence type="ECO:0000256" key="3">
    <source>
        <dbReference type="ARBA" id="ARBA00022741"/>
    </source>
</evidence>
<dbReference type="EC" id="2.7.11.1" evidence="1"/>
<evidence type="ECO:0000256" key="4">
    <source>
        <dbReference type="ARBA" id="ARBA00022777"/>
    </source>
</evidence>
<evidence type="ECO:0000256" key="5">
    <source>
        <dbReference type="ARBA" id="ARBA00022840"/>
    </source>
</evidence>
<keyword evidence="3" id="KW-0547">Nucleotide-binding</keyword>
<gene>
    <name evidence="9" type="ORF">PPENT_87.1.T0570068</name>
</gene>
<proteinExistence type="predicted"/>
<evidence type="ECO:0000313" key="9">
    <source>
        <dbReference type="EMBL" id="CAD8172388.1"/>
    </source>
</evidence>
<feature type="compositionally biased region" description="Low complexity" evidence="7">
    <location>
        <begin position="312"/>
        <end position="328"/>
    </location>
</feature>